<dbReference type="AlphaFoldDB" id="A0A8X6PU62"/>
<gene>
    <name evidence="1" type="ORF">NPIL_491121</name>
</gene>
<dbReference type="Proteomes" id="UP000887013">
    <property type="component" value="Unassembled WGS sequence"/>
</dbReference>
<evidence type="ECO:0000313" key="2">
    <source>
        <dbReference type="Proteomes" id="UP000887013"/>
    </source>
</evidence>
<organism evidence="1 2">
    <name type="scientific">Nephila pilipes</name>
    <name type="common">Giant wood spider</name>
    <name type="synonym">Nephila maculata</name>
    <dbReference type="NCBI Taxonomy" id="299642"/>
    <lineage>
        <taxon>Eukaryota</taxon>
        <taxon>Metazoa</taxon>
        <taxon>Ecdysozoa</taxon>
        <taxon>Arthropoda</taxon>
        <taxon>Chelicerata</taxon>
        <taxon>Arachnida</taxon>
        <taxon>Araneae</taxon>
        <taxon>Araneomorphae</taxon>
        <taxon>Entelegynae</taxon>
        <taxon>Araneoidea</taxon>
        <taxon>Nephilidae</taxon>
        <taxon>Nephila</taxon>
    </lineage>
</organism>
<name>A0A8X6PU62_NEPPI</name>
<sequence length="90" mass="10180">MGSVSCLDAVLFVTDIPQVDFKIQSQYIIFNLTTSLTTVCLNANVPKVARHGFEERFAPQELGEVAEQNMELIDSSESFTYNNFQELEEQ</sequence>
<dbReference type="EMBL" id="BMAW01023033">
    <property type="protein sequence ID" value="GFT80866.1"/>
    <property type="molecule type" value="Genomic_DNA"/>
</dbReference>
<reference evidence="1" key="1">
    <citation type="submission" date="2020-08" db="EMBL/GenBank/DDBJ databases">
        <title>Multicomponent nature underlies the extraordinary mechanical properties of spider dragline silk.</title>
        <authorList>
            <person name="Kono N."/>
            <person name="Nakamura H."/>
            <person name="Mori M."/>
            <person name="Yoshida Y."/>
            <person name="Ohtoshi R."/>
            <person name="Malay A.D."/>
            <person name="Moran D.A.P."/>
            <person name="Tomita M."/>
            <person name="Numata K."/>
            <person name="Arakawa K."/>
        </authorList>
    </citation>
    <scope>NUCLEOTIDE SEQUENCE</scope>
</reference>
<evidence type="ECO:0000313" key="1">
    <source>
        <dbReference type="EMBL" id="GFT80866.1"/>
    </source>
</evidence>
<accession>A0A8X6PU62</accession>
<proteinExistence type="predicted"/>
<comment type="caution">
    <text evidence="1">The sequence shown here is derived from an EMBL/GenBank/DDBJ whole genome shotgun (WGS) entry which is preliminary data.</text>
</comment>
<keyword evidence="2" id="KW-1185">Reference proteome</keyword>
<protein>
    <submittedName>
        <fullName evidence="1">Uncharacterized protein</fullName>
    </submittedName>
</protein>